<dbReference type="PANTHER" id="PTHR42920">
    <property type="entry name" value="OS03G0707200 PROTEIN-RELATED"/>
    <property type="match status" value="1"/>
</dbReference>
<evidence type="ECO:0000259" key="7">
    <source>
        <dbReference type="Pfam" id="PF00892"/>
    </source>
</evidence>
<keyword evidence="5 6" id="KW-0472">Membrane</keyword>
<dbReference type="STRING" id="1122156.SAMN02745117_00074"/>
<dbReference type="InterPro" id="IPR000620">
    <property type="entry name" value="EamA_dom"/>
</dbReference>
<sequence length="294" mass="31945">MAMAAIGAIAFSGKAIVVKLAYQHGVDAVTLLMLRMLLALPFFLVLAWVAGWGKPALSRRDWLGIAWLGFTGYYAASFLDFAGLVYISAGLERLILYLNPTLVVALNWLLYRKRVHPWQVLAMLISYAGVLLVFGMEASLQGSHVVWGSTLVLGSAISYAFYLVYSGQLVQKLGALRLVGLASVVASVLCIGQFVLSRPLDSVWLVTAPVWWLSVFNAIFCTVIPILLVMMAIERIGSGMAAQVGMIGPLSTIGLGIWILDEHFSWVLVLGTALVMAGILLFSRWSLKVPASRP</sequence>
<keyword evidence="9" id="KW-1185">Reference proteome</keyword>
<gene>
    <name evidence="8" type="ORF">SAMN02745117_00074</name>
</gene>
<dbReference type="EMBL" id="FQUZ01000001">
    <property type="protein sequence ID" value="SHE29876.1"/>
    <property type="molecule type" value="Genomic_DNA"/>
</dbReference>
<feature type="transmembrane region" description="Helical" evidence="6">
    <location>
        <begin position="94"/>
        <end position="111"/>
    </location>
</feature>
<dbReference type="SUPFAM" id="SSF103481">
    <property type="entry name" value="Multidrug resistance efflux transporter EmrE"/>
    <property type="match status" value="2"/>
</dbReference>
<dbReference type="Gene3D" id="1.10.3730.20">
    <property type="match status" value="1"/>
</dbReference>
<keyword evidence="2" id="KW-1003">Cell membrane</keyword>
<evidence type="ECO:0000313" key="8">
    <source>
        <dbReference type="EMBL" id="SHE29876.1"/>
    </source>
</evidence>
<dbReference type="PANTHER" id="PTHR42920:SF5">
    <property type="entry name" value="EAMA DOMAIN-CONTAINING PROTEIN"/>
    <property type="match status" value="1"/>
</dbReference>
<dbReference type="Proteomes" id="UP000184327">
    <property type="component" value="Unassembled WGS sequence"/>
</dbReference>
<evidence type="ECO:0000256" key="6">
    <source>
        <dbReference type="SAM" id="Phobius"/>
    </source>
</evidence>
<evidence type="ECO:0000256" key="2">
    <source>
        <dbReference type="ARBA" id="ARBA00022475"/>
    </source>
</evidence>
<dbReference type="InterPro" id="IPR051258">
    <property type="entry name" value="Diverse_Substrate_Transporter"/>
</dbReference>
<accession>A0A1M4SCD8</accession>
<evidence type="ECO:0000256" key="5">
    <source>
        <dbReference type="ARBA" id="ARBA00023136"/>
    </source>
</evidence>
<evidence type="ECO:0000256" key="1">
    <source>
        <dbReference type="ARBA" id="ARBA00004651"/>
    </source>
</evidence>
<feature type="domain" description="EamA" evidence="7">
    <location>
        <begin position="3"/>
        <end position="134"/>
    </location>
</feature>
<feature type="transmembrane region" description="Helical" evidence="6">
    <location>
        <begin position="240"/>
        <end position="260"/>
    </location>
</feature>
<dbReference type="InterPro" id="IPR037185">
    <property type="entry name" value="EmrE-like"/>
</dbReference>
<proteinExistence type="predicted"/>
<feature type="transmembrane region" description="Helical" evidence="6">
    <location>
        <begin position="144"/>
        <end position="164"/>
    </location>
</feature>
<dbReference type="GO" id="GO:0005886">
    <property type="term" value="C:plasma membrane"/>
    <property type="evidence" value="ECO:0007669"/>
    <property type="project" value="UniProtKB-SubCell"/>
</dbReference>
<feature type="transmembrane region" description="Helical" evidence="6">
    <location>
        <begin position="62"/>
        <end position="88"/>
    </location>
</feature>
<evidence type="ECO:0000313" key="9">
    <source>
        <dbReference type="Proteomes" id="UP000184327"/>
    </source>
</evidence>
<reference evidence="8 9" key="1">
    <citation type="submission" date="2016-11" db="EMBL/GenBank/DDBJ databases">
        <authorList>
            <person name="Jaros S."/>
            <person name="Januszkiewicz K."/>
            <person name="Wedrychowicz H."/>
        </authorList>
    </citation>
    <scope>NUCLEOTIDE SEQUENCE [LARGE SCALE GENOMIC DNA]</scope>
    <source>
        <strain evidence="8 9">DSM 16112</strain>
    </source>
</reference>
<feature type="transmembrane region" description="Helical" evidence="6">
    <location>
        <begin position="211"/>
        <end position="233"/>
    </location>
</feature>
<name>A0A1M4SCD8_9BURK</name>
<dbReference type="AlphaFoldDB" id="A0A1M4SCD8"/>
<feature type="transmembrane region" description="Helical" evidence="6">
    <location>
        <begin position="176"/>
        <end position="196"/>
    </location>
</feature>
<keyword evidence="3 6" id="KW-0812">Transmembrane</keyword>
<dbReference type="Pfam" id="PF00892">
    <property type="entry name" value="EamA"/>
    <property type="match status" value="2"/>
</dbReference>
<comment type="subcellular location">
    <subcellularLocation>
        <location evidence="1">Cell membrane</location>
        <topology evidence="1">Multi-pass membrane protein</topology>
    </subcellularLocation>
</comment>
<evidence type="ECO:0000256" key="3">
    <source>
        <dbReference type="ARBA" id="ARBA00022692"/>
    </source>
</evidence>
<organism evidence="8 9">
    <name type="scientific">Lampropedia hyalina DSM 16112</name>
    <dbReference type="NCBI Taxonomy" id="1122156"/>
    <lineage>
        <taxon>Bacteria</taxon>
        <taxon>Pseudomonadati</taxon>
        <taxon>Pseudomonadota</taxon>
        <taxon>Betaproteobacteria</taxon>
        <taxon>Burkholderiales</taxon>
        <taxon>Comamonadaceae</taxon>
        <taxon>Lampropedia</taxon>
    </lineage>
</organism>
<keyword evidence="4 6" id="KW-1133">Transmembrane helix</keyword>
<feature type="transmembrane region" description="Helical" evidence="6">
    <location>
        <begin position="31"/>
        <end position="50"/>
    </location>
</feature>
<evidence type="ECO:0000256" key="4">
    <source>
        <dbReference type="ARBA" id="ARBA00022989"/>
    </source>
</evidence>
<feature type="transmembrane region" description="Helical" evidence="6">
    <location>
        <begin position="118"/>
        <end position="138"/>
    </location>
</feature>
<feature type="domain" description="EamA" evidence="7">
    <location>
        <begin position="147"/>
        <end position="283"/>
    </location>
</feature>
<protein>
    <submittedName>
        <fullName evidence="8">EamA domain-containing membrane protein RarD</fullName>
    </submittedName>
</protein>
<feature type="transmembrane region" description="Helical" evidence="6">
    <location>
        <begin position="266"/>
        <end position="287"/>
    </location>
</feature>